<feature type="compositionally biased region" description="Basic and acidic residues" evidence="1">
    <location>
        <begin position="1"/>
        <end position="10"/>
    </location>
</feature>
<comment type="caution">
    <text evidence="3">The sequence shown here is derived from an EMBL/GenBank/DDBJ whole genome shotgun (WGS) entry which is preliminary data.</text>
</comment>
<reference evidence="3 4" key="1">
    <citation type="journal article" date="2020" name="Nat. Commun.">
        <title>Genome of Tripterygium wilfordii and identification of cytochrome P450 involved in triptolide biosynthesis.</title>
        <authorList>
            <person name="Tu L."/>
            <person name="Su P."/>
            <person name="Zhang Z."/>
            <person name="Gao L."/>
            <person name="Wang J."/>
            <person name="Hu T."/>
            <person name="Zhou J."/>
            <person name="Zhang Y."/>
            <person name="Zhao Y."/>
            <person name="Liu Y."/>
            <person name="Song Y."/>
            <person name="Tong Y."/>
            <person name="Lu Y."/>
            <person name="Yang J."/>
            <person name="Xu C."/>
            <person name="Jia M."/>
            <person name="Peters R.J."/>
            <person name="Huang L."/>
            <person name="Gao W."/>
        </authorList>
    </citation>
    <scope>NUCLEOTIDE SEQUENCE [LARGE SCALE GENOMIC DNA]</scope>
    <source>
        <strain evidence="4">cv. XIE 37</strain>
        <tissue evidence="3">Leaf</tissue>
    </source>
</reference>
<name>A0A7J7CI26_TRIWF</name>
<evidence type="ECO:0000259" key="2">
    <source>
        <dbReference type="Pfam" id="PF03468"/>
    </source>
</evidence>
<dbReference type="OrthoDB" id="777694at2759"/>
<gene>
    <name evidence="3" type="ORF">HS088_TW16G00134</name>
</gene>
<feature type="region of interest" description="Disordered" evidence="1">
    <location>
        <begin position="68"/>
        <end position="93"/>
    </location>
</feature>
<feature type="region of interest" description="Disordered" evidence="1">
    <location>
        <begin position="1"/>
        <end position="55"/>
    </location>
</feature>
<dbReference type="InterPro" id="IPR038588">
    <property type="entry name" value="XS_domain_sf"/>
</dbReference>
<dbReference type="Gene3D" id="3.30.70.2890">
    <property type="entry name" value="XS domain"/>
    <property type="match status" value="1"/>
</dbReference>
<protein>
    <recommendedName>
        <fullName evidence="2">XS domain-containing protein</fullName>
    </recommendedName>
</protein>
<dbReference type="Pfam" id="PF03468">
    <property type="entry name" value="XS"/>
    <property type="match status" value="1"/>
</dbReference>
<organism evidence="3 4">
    <name type="scientific">Tripterygium wilfordii</name>
    <name type="common">Thunder God vine</name>
    <dbReference type="NCBI Taxonomy" id="458696"/>
    <lineage>
        <taxon>Eukaryota</taxon>
        <taxon>Viridiplantae</taxon>
        <taxon>Streptophyta</taxon>
        <taxon>Embryophyta</taxon>
        <taxon>Tracheophyta</taxon>
        <taxon>Spermatophyta</taxon>
        <taxon>Magnoliopsida</taxon>
        <taxon>eudicotyledons</taxon>
        <taxon>Gunneridae</taxon>
        <taxon>Pentapetalae</taxon>
        <taxon>rosids</taxon>
        <taxon>fabids</taxon>
        <taxon>Celastrales</taxon>
        <taxon>Celastraceae</taxon>
        <taxon>Tripterygium</taxon>
    </lineage>
</organism>
<dbReference type="InterPro" id="IPR005380">
    <property type="entry name" value="XS_domain"/>
</dbReference>
<feature type="compositionally biased region" description="Polar residues" evidence="1">
    <location>
        <begin position="409"/>
        <end position="420"/>
    </location>
</feature>
<dbReference type="AlphaFoldDB" id="A0A7J7CI26"/>
<keyword evidence="4" id="KW-1185">Reference proteome</keyword>
<dbReference type="PANTHER" id="PTHR46619:SF4">
    <property type="entry name" value="XS DOMAIN-CONTAINING PROTEIN-RELATED"/>
    <property type="match status" value="1"/>
</dbReference>
<dbReference type="GO" id="GO:0031047">
    <property type="term" value="P:regulatory ncRNA-mediated gene silencing"/>
    <property type="evidence" value="ECO:0007669"/>
    <property type="project" value="InterPro"/>
</dbReference>
<sequence length="953" mass="110271">MQSRRYDEYTRLSPASKARNHRRFERDQDSYLLSRRHRSPPRSRRSLSPYKTDGARRILPEITERRDYGWHSGHGRTEKVRSGSPTHLQPPHKRAHFDEGVVRGVHNYIEDMGFDDGKNSRWKHAYEYGHVSKTRKEKDYGEKIIAGVEGHGVLRQKSTGIEDPVVRRSYPLPNYAETGGHLQLSSRSIDIGRFDHEQLRYQEPLPTDNLVAMPYYKGEKPAFPSRDIPYSMIPESHSRDFVSTTHSKDFVGTSSGISRSEILGSYRDGLQLHASDEIARVSGTLTKPMGFAVQDRRPHVGCEIEPEAVTRKATTYPHGAYNPNRVEQGYFCPKSQGPGEDDRGYLYDKVNNVMLPRTQPVHDHSQMEYDQVEFSRKTFMHSVGDRIDSTEDSFENLRNSSARDHPTLPNLTISNDVNSSGPSYALDQGWKFRDSQHSEFDRRTERDYELSIPENHPLQNSGLDYSFGRDFSLKFHDEEPHSHSVYDLEMDRISARRHRAEEQDRSTHNTSDKMLHGRHNLDEDIMRHDPRTIMSRKWNILEEFEDLCDSDEEWIDEDMSGLPSYRNRTLVHSEYRETGKMYDGPDHPRDFTSDGWLPSQDSWENAHRHPVRNYKSSGKHVKDHSRSGSLRWYNSPHALRSGIREQQKVWKRNYDNDEVEHANDPDSLEYFGGHAKFESSEDTEKFKQLVHEAFLRYYKRLNVNLAVRRRYKEQGKAGSLYCIVCGRSLSKEFMDTKRLVMHAFMSHKVGLRAEHWGLHRAICILMGWDTVPPQDTVTWVPEVLPASEAWAQKEDLILWPPVVIIHNISMSNNNPEQQKVLPIERIETFLRGQGFVGVKMKVCLGKPADQSVMIVKFLGTFSGLGSAERIHKYFADKNHGRVEFERKTSRNKSSSCWDAGMQGNKVEEHLLYGYMGIADDLDRLDFNTKNRVLIKSKKEILDLANSPVEPAAR</sequence>
<dbReference type="InParanoid" id="A0A7J7CI26"/>
<feature type="region of interest" description="Disordered" evidence="1">
    <location>
        <begin position="392"/>
        <end position="420"/>
    </location>
</feature>
<accession>A0A7J7CI26</accession>
<evidence type="ECO:0000313" key="3">
    <source>
        <dbReference type="EMBL" id="KAF5733694.1"/>
    </source>
</evidence>
<feature type="domain" description="XS" evidence="2">
    <location>
        <begin position="794"/>
        <end position="922"/>
    </location>
</feature>
<dbReference type="PANTHER" id="PTHR46619">
    <property type="entry name" value="RNA RECOGNITION MOTIF XS DOMAIN PROTEIN-RELATED"/>
    <property type="match status" value="1"/>
</dbReference>
<feature type="compositionally biased region" description="Basic residues" evidence="1">
    <location>
        <begin position="34"/>
        <end position="45"/>
    </location>
</feature>
<feature type="compositionally biased region" description="Basic and acidic residues" evidence="1">
    <location>
        <begin position="68"/>
        <end position="81"/>
    </location>
</feature>
<evidence type="ECO:0000313" key="4">
    <source>
        <dbReference type="Proteomes" id="UP000593562"/>
    </source>
</evidence>
<dbReference type="Proteomes" id="UP000593562">
    <property type="component" value="Unassembled WGS sequence"/>
</dbReference>
<dbReference type="EMBL" id="JAAARO010000016">
    <property type="protein sequence ID" value="KAF5733694.1"/>
    <property type="molecule type" value="Genomic_DNA"/>
</dbReference>
<proteinExistence type="predicted"/>
<evidence type="ECO:0000256" key="1">
    <source>
        <dbReference type="SAM" id="MobiDB-lite"/>
    </source>
</evidence>